<protein>
    <recommendedName>
        <fullName evidence="3">DUF2281 domain-containing protein</fullName>
    </recommendedName>
</protein>
<dbReference type="RefSeq" id="WP_006100124.1">
    <property type="nucleotide sequence ID" value="NZ_DS989846.1"/>
</dbReference>
<evidence type="ECO:0008006" key="3">
    <source>
        <dbReference type="Google" id="ProtNLM"/>
    </source>
</evidence>
<dbReference type="eggNOG" id="ENOG50336PA">
    <property type="taxonomic scope" value="Bacteria"/>
</dbReference>
<dbReference type="AlphaFoldDB" id="B4VP02"/>
<dbReference type="OrthoDB" id="467603at2"/>
<reference evidence="1 2" key="1">
    <citation type="submission" date="2008-07" db="EMBL/GenBank/DDBJ databases">
        <authorList>
            <person name="Tandeau de Marsac N."/>
            <person name="Ferriera S."/>
            <person name="Johnson J."/>
            <person name="Kravitz S."/>
            <person name="Beeson K."/>
            <person name="Sutton G."/>
            <person name="Rogers Y.-H."/>
            <person name="Friedman R."/>
            <person name="Frazier M."/>
            <person name="Venter J.C."/>
        </authorList>
    </citation>
    <scope>NUCLEOTIDE SEQUENCE [LARGE SCALE GENOMIC DNA]</scope>
    <source>
        <strain evidence="1 2">PCC 7420</strain>
    </source>
</reference>
<accession>B4VP02</accession>
<name>B4VP02_9CYAN</name>
<gene>
    <name evidence="1" type="ORF">MC7420_4648</name>
</gene>
<evidence type="ECO:0000313" key="2">
    <source>
        <dbReference type="Proteomes" id="UP000003835"/>
    </source>
</evidence>
<dbReference type="HOGENOM" id="CLU_195863_0_0_3"/>
<keyword evidence="2" id="KW-1185">Reference proteome</keyword>
<sequence>MTQEELLNDFLSLPTEAQRQVLNFIAFLKKYRETEPTSQATDVDLVNDPFIGMWRERQDLANSTAWVRSVRENEWSKSRG</sequence>
<proteinExistence type="predicted"/>
<dbReference type="STRING" id="118168.MC7420_4648"/>
<dbReference type="Proteomes" id="UP000003835">
    <property type="component" value="Unassembled WGS sequence"/>
</dbReference>
<organism evidence="1 2">
    <name type="scientific">Coleofasciculus chthonoplastes PCC 7420</name>
    <dbReference type="NCBI Taxonomy" id="118168"/>
    <lineage>
        <taxon>Bacteria</taxon>
        <taxon>Bacillati</taxon>
        <taxon>Cyanobacteriota</taxon>
        <taxon>Cyanophyceae</taxon>
        <taxon>Coleofasciculales</taxon>
        <taxon>Coleofasciculaceae</taxon>
        <taxon>Coleofasciculus</taxon>
    </lineage>
</organism>
<evidence type="ECO:0000313" key="1">
    <source>
        <dbReference type="EMBL" id="EDX76392.1"/>
    </source>
</evidence>
<dbReference type="EMBL" id="DS989846">
    <property type="protein sequence ID" value="EDX76392.1"/>
    <property type="molecule type" value="Genomic_DNA"/>
</dbReference>